<reference evidence="1" key="1">
    <citation type="journal article" date="2015" name="Nature">
        <title>Complex archaea that bridge the gap between prokaryotes and eukaryotes.</title>
        <authorList>
            <person name="Spang A."/>
            <person name="Saw J.H."/>
            <person name="Jorgensen S.L."/>
            <person name="Zaremba-Niedzwiedzka K."/>
            <person name="Martijn J."/>
            <person name="Lind A.E."/>
            <person name="van Eijk R."/>
            <person name="Schleper C."/>
            <person name="Guy L."/>
            <person name="Ettema T.J."/>
        </authorList>
    </citation>
    <scope>NUCLEOTIDE SEQUENCE</scope>
</reference>
<sequence length="91" mass="9900">MALQLGYGNFLFFKFQDANFTPNVAPSAILLHASKVRADDNIVDSLKKETKTVVLSGGDSVVMTQPNEESSQLTVTILNPVDDDILDLAFV</sequence>
<accession>A0A0F9FQJ6</accession>
<dbReference type="EMBL" id="LAZR01020550">
    <property type="protein sequence ID" value="KKL88493.1"/>
    <property type="molecule type" value="Genomic_DNA"/>
</dbReference>
<gene>
    <name evidence="1" type="ORF">LCGC14_1924180</name>
</gene>
<comment type="caution">
    <text evidence="1">The sequence shown here is derived from an EMBL/GenBank/DDBJ whole genome shotgun (WGS) entry which is preliminary data.</text>
</comment>
<dbReference type="AlphaFoldDB" id="A0A0F9FQJ6"/>
<proteinExistence type="predicted"/>
<protein>
    <submittedName>
        <fullName evidence="1">Uncharacterized protein</fullName>
    </submittedName>
</protein>
<evidence type="ECO:0000313" key="1">
    <source>
        <dbReference type="EMBL" id="KKL88493.1"/>
    </source>
</evidence>
<organism evidence="1">
    <name type="scientific">marine sediment metagenome</name>
    <dbReference type="NCBI Taxonomy" id="412755"/>
    <lineage>
        <taxon>unclassified sequences</taxon>
        <taxon>metagenomes</taxon>
        <taxon>ecological metagenomes</taxon>
    </lineage>
</organism>
<name>A0A0F9FQJ6_9ZZZZ</name>